<reference evidence="1 2" key="1">
    <citation type="submission" date="2021-09" db="EMBL/GenBank/DDBJ databases">
        <title>Genomic insights and catalytic innovation underlie evolution of tropane alkaloids biosynthesis.</title>
        <authorList>
            <person name="Wang Y.-J."/>
            <person name="Tian T."/>
            <person name="Huang J.-P."/>
            <person name="Huang S.-X."/>
        </authorList>
    </citation>
    <scope>NUCLEOTIDE SEQUENCE [LARGE SCALE GENOMIC DNA]</scope>
    <source>
        <strain evidence="1">KIB-2018</strain>
        <tissue evidence="1">Leaf</tissue>
    </source>
</reference>
<name>A0AAV8UDJ5_9ROSI</name>
<dbReference type="AlphaFoldDB" id="A0AAV8UDJ5"/>
<gene>
    <name evidence="1" type="ORF">K2173_025362</name>
</gene>
<accession>A0AAV8UDJ5</accession>
<evidence type="ECO:0000313" key="1">
    <source>
        <dbReference type="EMBL" id="KAJ8900585.1"/>
    </source>
</evidence>
<dbReference type="Proteomes" id="UP001159364">
    <property type="component" value="Linkage Group LG08"/>
</dbReference>
<dbReference type="EMBL" id="JAIWQS010000008">
    <property type="protein sequence ID" value="KAJ8900585.1"/>
    <property type="molecule type" value="Genomic_DNA"/>
</dbReference>
<keyword evidence="2" id="KW-1185">Reference proteome</keyword>
<organism evidence="1 2">
    <name type="scientific">Erythroxylum novogranatense</name>
    <dbReference type="NCBI Taxonomy" id="1862640"/>
    <lineage>
        <taxon>Eukaryota</taxon>
        <taxon>Viridiplantae</taxon>
        <taxon>Streptophyta</taxon>
        <taxon>Embryophyta</taxon>
        <taxon>Tracheophyta</taxon>
        <taxon>Spermatophyta</taxon>
        <taxon>Magnoliopsida</taxon>
        <taxon>eudicotyledons</taxon>
        <taxon>Gunneridae</taxon>
        <taxon>Pentapetalae</taxon>
        <taxon>rosids</taxon>
        <taxon>fabids</taxon>
        <taxon>Malpighiales</taxon>
        <taxon>Erythroxylaceae</taxon>
        <taxon>Erythroxylum</taxon>
    </lineage>
</organism>
<sequence length="97" mass="10946">MSKLTNQRLPAKADGLEVQILDQTRFGLSLSCVDKSPTIQLMSAHFYSQFDHRTATVAVISMFMLIANTLRKTRRAFGIQCWGFDLCDEEDAKEEAS</sequence>
<evidence type="ECO:0000313" key="2">
    <source>
        <dbReference type="Proteomes" id="UP001159364"/>
    </source>
</evidence>
<proteinExistence type="predicted"/>
<protein>
    <submittedName>
        <fullName evidence="1">Uncharacterized protein</fullName>
    </submittedName>
</protein>
<comment type="caution">
    <text evidence="1">The sequence shown here is derived from an EMBL/GenBank/DDBJ whole genome shotgun (WGS) entry which is preliminary data.</text>
</comment>